<reference evidence="12 13" key="1">
    <citation type="submission" date="2019-03" db="EMBL/GenBank/DDBJ databases">
        <title>Sequencing 23 genomes of Wallemia ichthyophaga.</title>
        <authorList>
            <person name="Gostincar C."/>
        </authorList>
    </citation>
    <scope>NUCLEOTIDE SEQUENCE [LARGE SCALE GENOMIC DNA]</scope>
    <source>
        <strain evidence="12 13">EXF-5753</strain>
    </source>
</reference>
<evidence type="ECO:0000313" key="12">
    <source>
        <dbReference type="EMBL" id="TIA85155.1"/>
    </source>
</evidence>
<evidence type="ECO:0000256" key="1">
    <source>
        <dbReference type="ARBA" id="ARBA00004479"/>
    </source>
</evidence>
<feature type="transmembrane region" description="Helical" evidence="9">
    <location>
        <begin position="179"/>
        <end position="198"/>
    </location>
</feature>
<evidence type="ECO:0000256" key="2">
    <source>
        <dbReference type="ARBA" id="ARBA00007104"/>
    </source>
</evidence>
<comment type="subcellular location">
    <subcellularLocation>
        <location evidence="7">Endomembrane system</location>
        <topology evidence="7">Single-pass membrane protein</topology>
    </subcellularLocation>
    <subcellularLocation>
        <location evidence="1 8">Membrane</location>
        <topology evidence="1 8">Single-pass type I membrane protein</topology>
    </subcellularLocation>
</comment>
<dbReference type="OrthoDB" id="1929172at2759"/>
<sequence>MTKYLAIIWIIASIATIVYSSALTTTIEAAERSCFYANVDKRGEKIGFYFAVQSGGDFDIDWEVLDPEGYGVMHGEKDRQGDYIFTGNKLGEYKFCFYNRLSSIEEKLVDFDILVESEPRHQLPKQSKSFKEHTHSLEDSIYKIQGQISTLQRNQRYFRTRENRNNSTVASTRRRLKTYAFFESLAVVFMSAAQVWIVKNFFATSSARYKV</sequence>
<evidence type="ECO:0000256" key="10">
    <source>
        <dbReference type="SAM" id="SignalP"/>
    </source>
</evidence>
<accession>A0A4T0FD98</accession>
<dbReference type="Pfam" id="PF01105">
    <property type="entry name" value="EMP24_GP25L"/>
    <property type="match status" value="1"/>
</dbReference>
<protein>
    <recommendedName>
        <fullName evidence="11">GOLD domain-containing protein</fullName>
    </recommendedName>
</protein>
<dbReference type="EMBL" id="SPNW01000121">
    <property type="protein sequence ID" value="TIA85155.1"/>
    <property type="molecule type" value="Genomic_DNA"/>
</dbReference>
<feature type="domain" description="GOLD" evidence="11">
    <location>
        <begin position="32"/>
        <end position="115"/>
    </location>
</feature>
<dbReference type="GO" id="GO:0016020">
    <property type="term" value="C:membrane"/>
    <property type="evidence" value="ECO:0007669"/>
    <property type="project" value="UniProtKB-SubCell"/>
</dbReference>
<comment type="similarity">
    <text evidence="2 8">Belongs to the EMP24/GP25L family.</text>
</comment>
<name>A0A4T0FD98_9BASI</name>
<gene>
    <name evidence="12" type="ORF">E3P99_04060</name>
</gene>
<evidence type="ECO:0000256" key="3">
    <source>
        <dbReference type="ARBA" id="ARBA00022692"/>
    </source>
</evidence>
<dbReference type="InterPro" id="IPR036598">
    <property type="entry name" value="GOLD_dom_sf"/>
</dbReference>
<dbReference type="SUPFAM" id="SSF101576">
    <property type="entry name" value="Supernatant protein factor (SPF), C-terminal domain"/>
    <property type="match status" value="1"/>
</dbReference>
<feature type="chain" id="PRO_5020970663" description="GOLD domain-containing protein" evidence="10">
    <location>
        <begin position="21"/>
        <end position="211"/>
    </location>
</feature>
<keyword evidence="5 9" id="KW-1133">Transmembrane helix</keyword>
<dbReference type="SMART" id="SM01190">
    <property type="entry name" value="EMP24_GP25L"/>
    <property type="match status" value="1"/>
</dbReference>
<dbReference type="GO" id="GO:0012505">
    <property type="term" value="C:endomembrane system"/>
    <property type="evidence" value="ECO:0007669"/>
    <property type="project" value="UniProtKB-SubCell"/>
</dbReference>
<keyword evidence="4 10" id="KW-0732">Signal</keyword>
<evidence type="ECO:0000256" key="5">
    <source>
        <dbReference type="ARBA" id="ARBA00022989"/>
    </source>
</evidence>
<comment type="caution">
    <text evidence="12">The sequence shown here is derived from an EMBL/GenBank/DDBJ whole genome shotgun (WGS) entry which is preliminary data.</text>
</comment>
<evidence type="ECO:0000256" key="9">
    <source>
        <dbReference type="SAM" id="Phobius"/>
    </source>
</evidence>
<dbReference type="InterPro" id="IPR015720">
    <property type="entry name" value="Emp24-like"/>
</dbReference>
<keyword evidence="6 9" id="KW-0472">Membrane</keyword>
<evidence type="ECO:0000256" key="4">
    <source>
        <dbReference type="ARBA" id="ARBA00022729"/>
    </source>
</evidence>
<evidence type="ECO:0000256" key="7">
    <source>
        <dbReference type="ARBA" id="ARBA00037847"/>
    </source>
</evidence>
<proteinExistence type="inferred from homology"/>
<dbReference type="Proteomes" id="UP000310189">
    <property type="component" value="Unassembled WGS sequence"/>
</dbReference>
<evidence type="ECO:0000256" key="6">
    <source>
        <dbReference type="ARBA" id="ARBA00023136"/>
    </source>
</evidence>
<dbReference type="AlphaFoldDB" id="A0A4T0FD98"/>
<keyword evidence="13" id="KW-1185">Reference proteome</keyword>
<feature type="signal peptide" evidence="10">
    <location>
        <begin position="1"/>
        <end position="20"/>
    </location>
</feature>
<dbReference type="PANTHER" id="PTHR22811">
    <property type="entry name" value="TRANSMEMBRANE EMP24 DOMAIN-CONTAINING PROTEIN"/>
    <property type="match status" value="1"/>
</dbReference>
<evidence type="ECO:0000313" key="13">
    <source>
        <dbReference type="Proteomes" id="UP000310189"/>
    </source>
</evidence>
<evidence type="ECO:0000259" key="11">
    <source>
        <dbReference type="PROSITE" id="PS50866"/>
    </source>
</evidence>
<keyword evidence="3 8" id="KW-0812">Transmembrane</keyword>
<organism evidence="12 13">
    <name type="scientific">Wallemia hederae</name>
    <dbReference type="NCBI Taxonomy" id="1540922"/>
    <lineage>
        <taxon>Eukaryota</taxon>
        <taxon>Fungi</taxon>
        <taxon>Dikarya</taxon>
        <taxon>Basidiomycota</taxon>
        <taxon>Wallemiomycotina</taxon>
        <taxon>Wallemiomycetes</taxon>
        <taxon>Wallemiales</taxon>
        <taxon>Wallemiaceae</taxon>
        <taxon>Wallemia</taxon>
    </lineage>
</organism>
<dbReference type="PROSITE" id="PS50866">
    <property type="entry name" value="GOLD"/>
    <property type="match status" value="1"/>
</dbReference>
<dbReference type="InterPro" id="IPR009038">
    <property type="entry name" value="GOLD_dom"/>
</dbReference>
<evidence type="ECO:0000256" key="8">
    <source>
        <dbReference type="RuleBase" id="RU003827"/>
    </source>
</evidence>